<reference evidence="2" key="1">
    <citation type="journal article" date="2018" name="BMC Genomics">
        <title>Genomic insights into host adaptation between the wheat stripe rust pathogen (Puccinia striiformis f. sp. tritici) and the barley stripe rust pathogen (Puccinia striiformis f. sp. hordei).</title>
        <authorList>
            <person name="Xia C."/>
            <person name="Wang M."/>
            <person name="Yin C."/>
            <person name="Cornejo O.E."/>
            <person name="Hulbert S.H."/>
            <person name="Chen X."/>
        </authorList>
    </citation>
    <scope>NUCLEOTIDE SEQUENCE [LARGE SCALE GENOMIC DNA]</scope>
    <source>
        <strain evidence="2">93-210</strain>
    </source>
</reference>
<gene>
    <name evidence="1" type="ORF">MJO28_010271</name>
</gene>
<evidence type="ECO:0000313" key="1">
    <source>
        <dbReference type="EMBL" id="KAI7944576.1"/>
    </source>
</evidence>
<organism evidence="1 2">
    <name type="scientific">Puccinia striiformis f. sp. tritici</name>
    <dbReference type="NCBI Taxonomy" id="168172"/>
    <lineage>
        <taxon>Eukaryota</taxon>
        <taxon>Fungi</taxon>
        <taxon>Dikarya</taxon>
        <taxon>Basidiomycota</taxon>
        <taxon>Pucciniomycotina</taxon>
        <taxon>Pucciniomycetes</taxon>
        <taxon>Pucciniales</taxon>
        <taxon>Pucciniaceae</taxon>
        <taxon>Puccinia</taxon>
    </lineage>
</organism>
<proteinExistence type="predicted"/>
<sequence>MKQPPNQLSHLNRPSNPLSQLGLQQQQGNLSLGFTQPPPFGQQQNPVEDGSPLYRKDLGTDNSQLNPHQLSGVYGHHWGFGPSAPPQAENSYPPTNALEYPEQSRRGATSDVPANQPDSALDYGSHPDPGHFEAQLDAGLPNANQGGSSLPGHAPQGGQFSSLPSSRDKTRQLGPDQQRQLELSQPQLSQGANSDALYLDHHAHRREIEDRVTNSSHGDVNFACSLKQHPEQLNSAPGKRKITDRRREQNRAHQRAFRERRDLSVRQKDREISVLEQRLNQYEATGREQRETIRNLQDRLNSVGNLQSTDNSTSLPDYSQGQTYGNSLHLNHQSLPPVENLQLEGNPHFQPSIPIAHQQLGSSSLLWDSSLPAYVPDPSFYNNNPAQGSSKNYISHHNHPGSSHR</sequence>
<evidence type="ECO:0000313" key="2">
    <source>
        <dbReference type="Proteomes" id="UP001060170"/>
    </source>
</evidence>
<dbReference type="Proteomes" id="UP001060170">
    <property type="component" value="Chromosome 10"/>
</dbReference>
<protein>
    <submittedName>
        <fullName evidence="1">Uncharacterized protein</fullName>
    </submittedName>
</protein>
<comment type="caution">
    <text evidence="1">The sequence shown here is derived from an EMBL/GenBank/DDBJ whole genome shotgun (WGS) entry which is preliminary data.</text>
</comment>
<accession>A0ACC0E4K5</accession>
<name>A0ACC0E4K5_9BASI</name>
<keyword evidence="2" id="KW-1185">Reference proteome</keyword>
<dbReference type="EMBL" id="CM045874">
    <property type="protein sequence ID" value="KAI7944576.1"/>
    <property type="molecule type" value="Genomic_DNA"/>
</dbReference>
<reference evidence="2" key="2">
    <citation type="journal article" date="2018" name="Mol. Plant Microbe Interact.">
        <title>Genome sequence resources for the wheat stripe rust pathogen (Puccinia striiformis f. sp. tritici) and the barley stripe rust pathogen (Puccinia striiformis f. sp. hordei).</title>
        <authorList>
            <person name="Xia C."/>
            <person name="Wang M."/>
            <person name="Yin C."/>
            <person name="Cornejo O.E."/>
            <person name="Hulbert S.H."/>
            <person name="Chen X."/>
        </authorList>
    </citation>
    <scope>NUCLEOTIDE SEQUENCE [LARGE SCALE GENOMIC DNA]</scope>
    <source>
        <strain evidence="2">93-210</strain>
    </source>
</reference>
<reference evidence="1 2" key="3">
    <citation type="journal article" date="2022" name="Microbiol. Spectr.">
        <title>Folding features and dynamics of 3D genome architecture in plant fungal pathogens.</title>
        <authorList>
            <person name="Xia C."/>
        </authorList>
    </citation>
    <scope>NUCLEOTIDE SEQUENCE [LARGE SCALE GENOMIC DNA]</scope>
    <source>
        <strain evidence="1 2">93-210</strain>
    </source>
</reference>